<proteinExistence type="inferred from homology"/>
<evidence type="ECO:0000256" key="3">
    <source>
        <dbReference type="ARBA" id="ARBA00022692"/>
    </source>
</evidence>
<dbReference type="SUPFAM" id="SSF144091">
    <property type="entry name" value="Rhomboid-like"/>
    <property type="match status" value="1"/>
</dbReference>
<dbReference type="InterPro" id="IPR050925">
    <property type="entry name" value="Rhomboid_protease_S54"/>
</dbReference>
<feature type="transmembrane region" description="Helical" evidence="7">
    <location>
        <begin position="186"/>
        <end position="204"/>
    </location>
</feature>
<organism evidence="10 11">
    <name type="scientific">Flavobacterium polysaccharolyticum</name>
    <dbReference type="NCBI Taxonomy" id="3133148"/>
    <lineage>
        <taxon>Bacteria</taxon>
        <taxon>Pseudomonadati</taxon>
        <taxon>Bacteroidota</taxon>
        <taxon>Flavobacteriia</taxon>
        <taxon>Flavobacteriales</taxon>
        <taxon>Flavobacteriaceae</taxon>
        <taxon>Flavobacterium</taxon>
    </lineage>
</organism>
<keyword evidence="4 10" id="KW-0378">Hydrolase</keyword>
<comment type="caution">
    <text evidence="10">The sequence shown here is derived from an EMBL/GenBank/DDBJ whole genome shotgun (WGS) entry which is preliminary data.</text>
</comment>
<evidence type="ECO:0000256" key="7">
    <source>
        <dbReference type="SAM" id="Phobius"/>
    </source>
</evidence>
<keyword evidence="10" id="KW-0645">Protease</keyword>
<keyword evidence="11" id="KW-1185">Reference proteome</keyword>
<dbReference type="EMBL" id="JBCGDP010000018">
    <property type="protein sequence ID" value="MEM0577997.1"/>
    <property type="molecule type" value="Genomic_DNA"/>
</dbReference>
<dbReference type="GO" id="GO:0008233">
    <property type="term" value="F:peptidase activity"/>
    <property type="evidence" value="ECO:0007669"/>
    <property type="project" value="UniProtKB-KW"/>
</dbReference>
<dbReference type="PANTHER" id="PTHR43731:SF14">
    <property type="entry name" value="PRESENILIN-ASSOCIATED RHOMBOID-LIKE PROTEIN, MITOCHONDRIAL"/>
    <property type="match status" value="1"/>
</dbReference>
<feature type="transmembrane region" description="Helical" evidence="7">
    <location>
        <begin position="101"/>
        <end position="122"/>
    </location>
</feature>
<accession>A0ABU9NW04</accession>
<evidence type="ECO:0000256" key="6">
    <source>
        <dbReference type="ARBA" id="ARBA00023136"/>
    </source>
</evidence>
<feature type="transmembrane region" description="Helical" evidence="7">
    <location>
        <begin position="20"/>
        <end position="38"/>
    </location>
</feature>
<evidence type="ECO:0000259" key="8">
    <source>
        <dbReference type="Pfam" id="PF01694"/>
    </source>
</evidence>
<dbReference type="Gene3D" id="1.20.1540.10">
    <property type="entry name" value="Rhomboid-like"/>
    <property type="match status" value="1"/>
</dbReference>
<feature type="transmembrane region" description="Helical" evidence="7">
    <location>
        <begin position="162"/>
        <end position="180"/>
    </location>
</feature>
<evidence type="ECO:0000256" key="1">
    <source>
        <dbReference type="ARBA" id="ARBA00004141"/>
    </source>
</evidence>
<dbReference type="Proteomes" id="UP001468798">
    <property type="component" value="Unassembled WGS sequence"/>
</dbReference>
<gene>
    <name evidence="10" type="ORF">WFZ86_15955</name>
</gene>
<feature type="domain" description="Peptidase S54 rhomboid" evidence="8">
    <location>
        <begin position="61"/>
        <end position="204"/>
    </location>
</feature>
<evidence type="ECO:0000313" key="10">
    <source>
        <dbReference type="EMBL" id="MEM0577997.1"/>
    </source>
</evidence>
<dbReference type="InterPro" id="IPR035952">
    <property type="entry name" value="Rhomboid-like_sf"/>
</dbReference>
<dbReference type="InterPro" id="IPR046483">
    <property type="entry name" value="DUF6576"/>
</dbReference>
<dbReference type="InterPro" id="IPR022764">
    <property type="entry name" value="Peptidase_S54_rhomboid_dom"/>
</dbReference>
<dbReference type="RefSeq" id="WP_342692851.1">
    <property type="nucleotide sequence ID" value="NZ_JBCGDP010000018.1"/>
</dbReference>
<evidence type="ECO:0000256" key="5">
    <source>
        <dbReference type="ARBA" id="ARBA00022989"/>
    </source>
</evidence>
<comment type="subcellular location">
    <subcellularLocation>
        <location evidence="1">Membrane</location>
        <topology evidence="1">Multi-pass membrane protein</topology>
    </subcellularLocation>
</comment>
<keyword evidence="3 7" id="KW-0812">Transmembrane</keyword>
<dbReference type="PANTHER" id="PTHR43731">
    <property type="entry name" value="RHOMBOID PROTEASE"/>
    <property type="match status" value="1"/>
</dbReference>
<feature type="transmembrane region" description="Helical" evidence="7">
    <location>
        <begin position="65"/>
        <end position="89"/>
    </location>
</feature>
<name>A0ABU9NW04_9FLAO</name>
<protein>
    <submittedName>
        <fullName evidence="10">Rhomboid family intramembrane serine protease</fullName>
        <ecNumber evidence="10">3.4.21.105</ecNumber>
    </submittedName>
</protein>
<evidence type="ECO:0000313" key="11">
    <source>
        <dbReference type="Proteomes" id="UP001468798"/>
    </source>
</evidence>
<keyword evidence="6 7" id="KW-0472">Membrane</keyword>
<evidence type="ECO:0000256" key="4">
    <source>
        <dbReference type="ARBA" id="ARBA00022801"/>
    </source>
</evidence>
<evidence type="ECO:0000256" key="2">
    <source>
        <dbReference type="ARBA" id="ARBA00009045"/>
    </source>
</evidence>
<sequence>MNILDDLKSRYRLGDVALQFIFWNVGIFLISIPLFYQFKLGQFAFPDWIALSSDPLVSLRSPWTYISYAFFHDGIGHLFFNMIVLHFCSQLFLTFFTTKQFVGLYILSAIFSGVVFVLSYYFMQYNSLIVGASAAIYAILVATTTYQPLMEVQLFLFGRVKLWYITAAVILLLDVLQFRLENMGGHIAHFAGAFFGFLFIKLLVNGLDLSKLVTGIVDFFISLFQKKEKKPFKKVHVNYAKKEPTRTTSRIVTKDKTQQQIDEILDKISQSGYDCLTKEEKEFLFKAGK</sequence>
<comment type="similarity">
    <text evidence="2">Belongs to the peptidase S54 family.</text>
</comment>
<keyword evidence="5 7" id="KW-1133">Transmembrane helix</keyword>
<dbReference type="Pfam" id="PF01694">
    <property type="entry name" value="Rhomboid"/>
    <property type="match status" value="1"/>
</dbReference>
<dbReference type="GO" id="GO:0006508">
    <property type="term" value="P:proteolysis"/>
    <property type="evidence" value="ECO:0007669"/>
    <property type="project" value="UniProtKB-KW"/>
</dbReference>
<feature type="transmembrane region" description="Helical" evidence="7">
    <location>
        <begin position="128"/>
        <end position="150"/>
    </location>
</feature>
<feature type="domain" description="DUF6576" evidence="9">
    <location>
        <begin position="254"/>
        <end position="284"/>
    </location>
</feature>
<dbReference type="EC" id="3.4.21.105" evidence="10"/>
<evidence type="ECO:0000259" key="9">
    <source>
        <dbReference type="Pfam" id="PF20216"/>
    </source>
</evidence>
<reference evidence="10 11" key="1">
    <citation type="submission" date="2024-03" db="EMBL/GenBank/DDBJ databases">
        <title>Two novel species of the genus Flavobacterium exhibiting potentially degradation of complex polysaccharides.</title>
        <authorList>
            <person name="Lian X."/>
        </authorList>
    </citation>
    <scope>NUCLEOTIDE SEQUENCE [LARGE SCALE GENOMIC DNA]</scope>
    <source>
        <strain evidence="10 11">N6</strain>
    </source>
</reference>
<dbReference type="Pfam" id="PF20216">
    <property type="entry name" value="DUF6576"/>
    <property type="match status" value="1"/>
</dbReference>